<evidence type="ECO:0000313" key="4">
    <source>
        <dbReference type="Proteomes" id="UP000749311"/>
    </source>
</evidence>
<proteinExistence type="predicted"/>
<reference evidence="3 4" key="1">
    <citation type="submission" date="2020-02" db="EMBL/GenBank/DDBJ databases">
        <title>Sequencing the genomes of 1000 actinobacteria strains.</title>
        <authorList>
            <person name="Klenk H.-P."/>
        </authorList>
    </citation>
    <scope>NUCLEOTIDE SEQUENCE [LARGE SCALE GENOMIC DNA]</scope>
    <source>
        <strain evidence="3 4">DSM 19609</strain>
    </source>
</reference>
<dbReference type="PROSITE" id="PS51257">
    <property type="entry name" value="PROKAR_LIPOPROTEIN"/>
    <property type="match status" value="1"/>
</dbReference>
<dbReference type="Gene3D" id="3.50.50.60">
    <property type="entry name" value="FAD/NAD(P)-binding domain"/>
    <property type="match status" value="1"/>
</dbReference>
<dbReference type="EMBL" id="JAAMOZ010000004">
    <property type="protein sequence ID" value="NIH58707.1"/>
    <property type="molecule type" value="Genomic_DNA"/>
</dbReference>
<dbReference type="InterPro" id="IPR006076">
    <property type="entry name" value="FAD-dep_OxRdtase"/>
</dbReference>
<name>A0ABX0SJX6_9ACTN</name>
<dbReference type="RefSeq" id="WP_167171669.1">
    <property type="nucleotide sequence ID" value="NZ_JAAMOZ010000004.1"/>
</dbReference>
<gene>
    <name evidence="3" type="ORF">FB473_003404</name>
</gene>
<organism evidence="3 4">
    <name type="scientific">Brooklawnia cerclae</name>
    <dbReference type="NCBI Taxonomy" id="349934"/>
    <lineage>
        <taxon>Bacteria</taxon>
        <taxon>Bacillati</taxon>
        <taxon>Actinomycetota</taxon>
        <taxon>Actinomycetes</taxon>
        <taxon>Propionibacteriales</taxon>
        <taxon>Propionibacteriaceae</taxon>
        <taxon>Brooklawnia</taxon>
    </lineage>
</organism>
<evidence type="ECO:0000313" key="3">
    <source>
        <dbReference type="EMBL" id="NIH58707.1"/>
    </source>
</evidence>
<comment type="caution">
    <text evidence="3">The sequence shown here is derived from an EMBL/GenBank/DDBJ whole genome shotgun (WGS) entry which is preliminary data.</text>
</comment>
<sequence length="120" mass="12049">MTGLRRVVVIGAGIMGAACARALAQDGHQVTVLERGAVAGQTSSHCEGNLLVSDKGPGMELELAKAARARWPQVAAELAAELGEPLGDIEFEPKGGLVVATTEAGGAALTGFAAEQRGAA</sequence>
<keyword evidence="4" id="KW-1185">Reference proteome</keyword>
<dbReference type="Proteomes" id="UP000749311">
    <property type="component" value="Unassembled WGS sequence"/>
</dbReference>
<feature type="domain" description="FAD dependent oxidoreductase" evidence="2">
    <location>
        <begin position="6"/>
        <end position="115"/>
    </location>
</feature>
<dbReference type="Gene3D" id="3.30.9.10">
    <property type="entry name" value="D-Amino Acid Oxidase, subunit A, domain 2"/>
    <property type="match status" value="1"/>
</dbReference>
<dbReference type="SUPFAM" id="SSF51905">
    <property type="entry name" value="FAD/NAD(P)-binding domain"/>
    <property type="match status" value="1"/>
</dbReference>
<dbReference type="InterPro" id="IPR036188">
    <property type="entry name" value="FAD/NAD-bd_sf"/>
</dbReference>
<accession>A0ABX0SJX6</accession>
<evidence type="ECO:0000259" key="2">
    <source>
        <dbReference type="Pfam" id="PF01266"/>
    </source>
</evidence>
<protein>
    <submittedName>
        <fullName evidence="3">Glycine/D-amino acid oxidase-like deaminating enzyme</fullName>
    </submittedName>
</protein>
<keyword evidence="1" id="KW-0560">Oxidoreductase</keyword>
<dbReference type="Pfam" id="PF01266">
    <property type="entry name" value="DAO"/>
    <property type="match status" value="1"/>
</dbReference>
<feature type="non-terminal residue" evidence="3">
    <location>
        <position position="120"/>
    </location>
</feature>
<dbReference type="PANTHER" id="PTHR13847">
    <property type="entry name" value="SARCOSINE DEHYDROGENASE-RELATED"/>
    <property type="match status" value="1"/>
</dbReference>
<dbReference type="PANTHER" id="PTHR13847:SF287">
    <property type="entry name" value="FAD-DEPENDENT OXIDOREDUCTASE DOMAIN-CONTAINING PROTEIN 1"/>
    <property type="match status" value="1"/>
</dbReference>
<evidence type="ECO:0000256" key="1">
    <source>
        <dbReference type="ARBA" id="ARBA00023002"/>
    </source>
</evidence>